<gene>
    <name evidence="13" type="ORF">Agabi119p4_4114</name>
</gene>
<keyword evidence="7" id="KW-0805">Transcription regulation</keyword>
<comment type="caution">
    <text evidence="13">The sequence shown here is derived from an EMBL/GenBank/DDBJ whole genome shotgun (WGS) entry which is preliminary data.</text>
</comment>
<evidence type="ECO:0000256" key="2">
    <source>
        <dbReference type="ARBA" id="ARBA00006991"/>
    </source>
</evidence>
<keyword evidence="3" id="KW-0479">Metal-binding</keyword>
<keyword evidence="9" id="KW-0804">Transcription</keyword>
<dbReference type="InterPro" id="IPR013087">
    <property type="entry name" value="Znf_C2H2_type"/>
</dbReference>
<evidence type="ECO:0000256" key="3">
    <source>
        <dbReference type="ARBA" id="ARBA00022723"/>
    </source>
</evidence>
<dbReference type="Gene3D" id="3.30.160.60">
    <property type="entry name" value="Classic Zinc Finger"/>
    <property type="match status" value="3"/>
</dbReference>
<evidence type="ECO:0000259" key="12">
    <source>
        <dbReference type="PROSITE" id="PS50157"/>
    </source>
</evidence>
<dbReference type="FunFam" id="3.30.160.60:FF:000193">
    <property type="entry name" value="Zinc finger protein 300"/>
    <property type="match status" value="1"/>
</dbReference>
<keyword evidence="4" id="KW-0677">Repeat</keyword>
<dbReference type="PROSITE" id="PS00028">
    <property type="entry name" value="ZINC_FINGER_C2H2_1"/>
    <property type="match status" value="4"/>
</dbReference>
<comment type="similarity">
    <text evidence="2">Belongs to the krueppel C2H2-type zinc-finger protein family.</text>
</comment>
<dbReference type="SMART" id="SM00355">
    <property type="entry name" value="ZnF_C2H2"/>
    <property type="match status" value="4"/>
</dbReference>
<evidence type="ECO:0000256" key="10">
    <source>
        <dbReference type="ARBA" id="ARBA00023242"/>
    </source>
</evidence>
<evidence type="ECO:0000256" key="5">
    <source>
        <dbReference type="ARBA" id="ARBA00022771"/>
    </source>
</evidence>
<dbReference type="FunFam" id="3.30.160.60:FF:001370">
    <property type="entry name" value="Zinc finger protein"/>
    <property type="match status" value="1"/>
</dbReference>
<evidence type="ECO:0000313" key="14">
    <source>
        <dbReference type="Proteomes" id="UP000629468"/>
    </source>
</evidence>
<reference evidence="13 14" key="1">
    <citation type="journal article" name="Sci. Rep.">
        <title>Telomere-to-telomere assembled and centromere annotated genomes of the two main subspecies of the button mushroom Agaricus bisporus reveal especially polymorphic chromosome ends.</title>
        <authorList>
            <person name="Sonnenberg A.S.M."/>
            <person name="Sedaghat-Telgerd N."/>
            <person name="Lavrijssen B."/>
            <person name="Ohm R.A."/>
            <person name="Hendrickx P.M."/>
            <person name="Scholtmeijer K."/>
            <person name="Baars J.J.P."/>
            <person name="van Peer A."/>
        </authorList>
    </citation>
    <scope>NUCLEOTIDE SEQUENCE [LARGE SCALE GENOMIC DNA]</scope>
    <source>
        <strain evidence="13 14">H119_p4</strain>
    </source>
</reference>
<dbReference type="GO" id="GO:0008270">
    <property type="term" value="F:zinc ion binding"/>
    <property type="evidence" value="ECO:0007669"/>
    <property type="project" value="UniProtKB-KW"/>
</dbReference>
<evidence type="ECO:0000256" key="7">
    <source>
        <dbReference type="ARBA" id="ARBA00023015"/>
    </source>
</evidence>
<dbReference type="SUPFAM" id="SSF57667">
    <property type="entry name" value="beta-beta-alpha zinc fingers"/>
    <property type="match status" value="2"/>
</dbReference>
<proteinExistence type="inferred from homology"/>
<evidence type="ECO:0000256" key="6">
    <source>
        <dbReference type="ARBA" id="ARBA00022833"/>
    </source>
</evidence>
<keyword evidence="6" id="KW-0862">Zinc</keyword>
<dbReference type="InterPro" id="IPR036236">
    <property type="entry name" value="Znf_C2H2_sf"/>
</dbReference>
<keyword evidence="5 11" id="KW-0863">Zinc-finger</keyword>
<name>A0A8H7F2P3_AGABI</name>
<sequence>MHTKVHSCDLCSKTFSRNGDLKRHKSIHSGEKNHICNLCGMRFAQHSGLKTHRNTHTGEKPHKCDYCGKAFGDPSSCARHEKEKHLGKPFQCHWCPSSIVRRSSFAGHIRQKHPGIAHLVTKEFLDELEGPHILKPRNRRGRTRRSAIMPDPRILSKNIEDRLYGRSQSRCAPTINNDVKAPCFSPPTDLGVANAIDSKVGWERVRRDAVALAFAYGGEHYSSPYVDHASTASQRALHYTESSAVYQRPPQMVDGHNWKYGLPVYSGPPEYEVVADRGFETRSASSSPGPLTPADVKLSLAYVDPSKVNSYDYSFFGAEKYAAPPLYSFVAEPQGFSYGL</sequence>
<feature type="domain" description="C2H2-type" evidence="12">
    <location>
        <begin position="6"/>
        <end position="33"/>
    </location>
</feature>
<dbReference type="EMBL" id="JABXXO010000006">
    <property type="protein sequence ID" value="KAF7775721.1"/>
    <property type="molecule type" value="Genomic_DNA"/>
</dbReference>
<dbReference type="Proteomes" id="UP000629468">
    <property type="component" value="Unassembled WGS sequence"/>
</dbReference>
<evidence type="ECO:0000256" key="8">
    <source>
        <dbReference type="ARBA" id="ARBA00023125"/>
    </source>
</evidence>
<feature type="domain" description="C2H2-type" evidence="12">
    <location>
        <begin position="34"/>
        <end position="61"/>
    </location>
</feature>
<organism evidence="13 14">
    <name type="scientific">Agaricus bisporus var. burnettii</name>
    <dbReference type="NCBI Taxonomy" id="192524"/>
    <lineage>
        <taxon>Eukaryota</taxon>
        <taxon>Fungi</taxon>
        <taxon>Dikarya</taxon>
        <taxon>Basidiomycota</taxon>
        <taxon>Agaricomycotina</taxon>
        <taxon>Agaricomycetes</taxon>
        <taxon>Agaricomycetidae</taxon>
        <taxon>Agaricales</taxon>
        <taxon>Agaricineae</taxon>
        <taxon>Agaricaceae</taxon>
        <taxon>Agaricus</taxon>
    </lineage>
</organism>
<evidence type="ECO:0000256" key="1">
    <source>
        <dbReference type="ARBA" id="ARBA00004123"/>
    </source>
</evidence>
<dbReference type="PROSITE" id="PS50157">
    <property type="entry name" value="ZINC_FINGER_C2H2_2"/>
    <property type="match status" value="3"/>
</dbReference>
<dbReference type="PANTHER" id="PTHR24394:SF29">
    <property type="entry name" value="MYONEURIN"/>
    <property type="match status" value="1"/>
</dbReference>
<dbReference type="GO" id="GO:0005634">
    <property type="term" value="C:nucleus"/>
    <property type="evidence" value="ECO:0007669"/>
    <property type="project" value="UniProtKB-SubCell"/>
</dbReference>
<dbReference type="PANTHER" id="PTHR24394">
    <property type="entry name" value="ZINC FINGER PROTEIN"/>
    <property type="match status" value="1"/>
</dbReference>
<dbReference type="GO" id="GO:0003690">
    <property type="term" value="F:double-stranded DNA binding"/>
    <property type="evidence" value="ECO:0007669"/>
    <property type="project" value="UniProtKB-ARBA"/>
</dbReference>
<keyword evidence="8" id="KW-0238">DNA-binding</keyword>
<keyword evidence="10" id="KW-0539">Nucleus</keyword>
<dbReference type="FunFam" id="3.30.160.60:FF:000100">
    <property type="entry name" value="Zinc finger 45-like"/>
    <property type="match status" value="1"/>
</dbReference>
<comment type="subcellular location">
    <subcellularLocation>
        <location evidence="1">Nucleus</location>
    </subcellularLocation>
</comment>
<dbReference type="AlphaFoldDB" id="A0A8H7F2P3"/>
<evidence type="ECO:0000256" key="4">
    <source>
        <dbReference type="ARBA" id="ARBA00022737"/>
    </source>
</evidence>
<accession>A0A8H7F2P3</accession>
<dbReference type="GO" id="GO:0000981">
    <property type="term" value="F:DNA-binding transcription factor activity, RNA polymerase II-specific"/>
    <property type="evidence" value="ECO:0007669"/>
    <property type="project" value="TreeGrafter"/>
</dbReference>
<evidence type="ECO:0000256" key="9">
    <source>
        <dbReference type="ARBA" id="ARBA00023163"/>
    </source>
</evidence>
<dbReference type="Pfam" id="PF00096">
    <property type="entry name" value="zf-C2H2"/>
    <property type="match status" value="2"/>
</dbReference>
<protein>
    <submittedName>
        <fullName evidence="13">Transcriptional regulator family: C2H2 zinc finger</fullName>
    </submittedName>
</protein>
<evidence type="ECO:0000256" key="11">
    <source>
        <dbReference type="PROSITE-ProRule" id="PRU00042"/>
    </source>
</evidence>
<evidence type="ECO:0000313" key="13">
    <source>
        <dbReference type="EMBL" id="KAF7775721.1"/>
    </source>
</evidence>
<feature type="domain" description="C2H2-type" evidence="12">
    <location>
        <begin position="62"/>
        <end position="90"/>
    </location>
</feature>